<evidence type="ECO:0000256" key="6">
    <source>
        <dbReference type="SAM" id="MobiDB-lite"/>
    </source>
</evidence>
<evidence type="ECO:0000259" key="7">
    <source>
        <dbReference type="Pfam" id="PF04046"/>
    </source>
</evidence>
<dbReference type="PANTHER" id="PTHR13316:SF0">
    <property type="entry name" value="ZINC FINGER CCHC DOMAIN-CONTAINING PROTEIN 8"/>
    <property type="match status" value="1"/>
</dbReference>
<feature type="compositionally biased region" description="Low complexity" evidence="6">
    <location>
        <begin position="503"/>
        <end position="513"/>
    </location>
</feature>
<feature type="compositionally biased region" description="Acidic residues" evidence="6">
    <location>
        <begin position="528"/>
        <end position="543"/>
    </location>
</feature>
<keyword evidence="3" id="KW-0863">Zinc-finger</keyword>
<accession>A0A1R1XFC8</accession>
<feature type="region of interest" description="Disordered" evidence="6">
    <location>
        <begin position="502"/>
        <end position="549"/>
    </location>
</feature>
<keyword evidence="2" id="KW-0479">Metal-binding</keyword>
<dbReference type="Proteomes" id="UP000187283">
    <property type="component" value="Unassembled WGS sequence"/>
</dbReference>
<dbReference type="Pfam" id="PF04046">
    <property type="entry name" value="PSP"/>
    <property type="match status" value="1"/>
</dbReference>
<proteinExistence type="predicted"/>
<dbReference type="GO" id="GO:0071013">
    <property type="term" value="C:catalytic step 2 spliceosome"/>
    <property type="evidence" value="ECO:0007669"/>
    <property type="project" value="TreeGrafter"/>
</dbReference>
<dbReference type="InterPro" id="IPR006568">
    <property type="entry name" value="PSP_pro-rich"/>
</dbReference>
<evidence type="ECO:0000313" key="9">
    <source>
        <dbReference type="Proteomes" id="UP000187283"/>
    </source>
</evidence>
<feature type="domain" description="PSP proline-rich" evidence="7">
    <location>
        <begin position="119"/>
        <end position="168"/>
    </location>
</feature>
<keyword evidence="5" id="KW-0539">Nucleus</keyword>
<evidence type="ECO:0000313" key="8">
    <source>
        <dbReference type="EMBL" id="OMJ13331.1"/>
    </source>
</evidence>
<gene>
    <name evidence="8" type="ORF">AYI70_g8564</name>
</gene>
<organism evidence="8 9">
    <name type="scientific">Smittium culicis</name>
    <dbReference type="NCBI Taxonomy" id="133412"/>
    <lineage>
        <taxon>Eukaryota</taxon>
        <taxon>Fungi</taxon>
        <taxon>Fungi incertae sedis</taxon>
        <taxon>Zoopagomycota</taxon>
        <taxon>Kickxellomycotina</taxon>
        <taxon>Harpellomycetes</taxon>
        <taxon>Harpellales</taxon>
        <taxon>Legeriomycetaceae</taxon>
        <taxon>Smittium</taxon>
    </lineage>
</organism>
<name>A0A1R1XFC8_9FUNG</name>
<sequence length="549" mass="62545">MISTTKSSLNNDYESDISQAVILGNTPHVSKNHISYSLQFGVALGDVSNTNSAIALKSCFNCGSVYHEATNCYFPRNPTLYALNSAKYRASGQQQTNLRFHEAVELVNQELEMKKLAVPGVFSESLKDALGIKYTDEKSLNCINGMEPSNKTVKFIENMYIYGYPPSYICDNKDASLEEILAAEIEDYSDMEVLKIYDSDSIDYDSETVEKQISTKNENYNKKKNHEFIEKTEYFPLVEFPGLDLTKFDFNEEKSSFNSKYFGYRPGMPKNTRHCQENPSTMSRVISNNMYLDGSKFVPYENQSDFNYQASNNIGGNQMQIYGDSTNMSYGYSSNHPPSNVFNPNANYQGYQEFYDFNPEYQNGNNYSSFSYTPQTFQNLQENFNQDEIGLDQNNDYKEVSKNETENLKATHIRYKDPNNVIIEPTSSEKRSSAYTDIYLSRNEDIISLDKDNFGYGYDGEVADKVATFKGTSKNFENKEIPKHLISFESLVSKNAEIEYERSLNSSSSGNSYKKNKAGFNIEKIGSEEGEVIDEDDDNDDDDNMHFSD</sequence>
<evidence type="ECO:0000256" key="2">
    <source>
        <dbReference type="ARBA" id="ARBA00022723"/>
    </source>
</evidence>
<evidence type="ECO:0000256" key="1">
    <source>
        <dbReference type="ARBA" id="ARBA00004123"/>
    </source>
</evidence>
<evidence type="ECO:0000256" key="4">
    <source>
        <dbReference type="ARBA" id="ARBA00022833"/>
    </source>
</evidence>
<protein>
    <submittedName>
        <fullName evidence="8">Zinc finger CCHC domain-containing protein 8</fullName>
    </submittedName>
</protein>
<dbReference type="PANTHER" id="PTHR13316">
    <property type="entry name" value="ZINC FINGER, CCHC DOMAIN CONTAINING 8"/>
    <property type="match status" value="1"/>
</dbReference>
<comment type="caution">
    <text evidence="8">The sequence shown here is derived from an EMBL/GenBank/DDBJ whole genome shotgun (WGS) entry which is preliminary data.</text>
</comment>
<keyword evidence="4" id="KW-0862">Zinc</keyword>
<reference evidence="8 9" key="1">
    <citation type="submission" date="2017-01" db="EMBL/GenBank/DDBJ databases">
        <authorList>
            <person name="Mah S.A."/>
            <person name="Swanson W.J."/>
            <person name="Moy G.W."/>
            <person name="Vacquier V.D."/>
        </authorList>
    </citation>
    <scope>NUCLEOTIDE SEQUENCE [LARGE SCALE GENOMIC DNA]</scope>
    <source>
        <strain evidence="8 9">GSMNP</strain>
    </source>
</reference>
<comment type="subcellular location">
    <subcellularLocation>
        <location evidence="1">Nucleus</location>
    </subcellularLocation>
</comment>
<dbReference type="GO" id="GO:0003723">
    <property type="term" value="F:RNA binding"/>
    <property type="evidence" value="ECO:0007669"/>
    <property type="project" value="TreeGrafter"/>
</dbReference>
<evidence type="ECO:0000256" key="3">
    <source>
        <dbReference type="ARBA" id="ARBA00022771"/>
    </source>
</evidence>
<evidence type="ECO:0000256" key="5">
    <source>
        <dbReference type="ARBA" id="ARBA00023242"/>
    </source>
</evidence>
<dbReference type="STRING" id="133412.A0A1R1XFC8"/>
<dbReference type="EMBL" id="LSSN01003535">
    <property type="protein sequence ID" value="OMJ13331.1"/>
    <property type="molecule type" value="Genomic_DNA"/>
</dbReference>
<dbReference type="InterPro" id="IPR052115">
    <property type="entry name" value="NEXT_complex_subunit_ZCCHC8"/>
</dbReference>
<dbReference type="AlphaFoldDB" id="A0A1R1XFC8"/>
<dbReference type="GO" id="GO:0008270">
    <property type="term" value="F:zinc ion binding"/>
    <property type="evidence" value="ECO:0007669"/>
    <property type="project" value="UniProtKB-KW"/>
</dbReference>
<dbReference type="OrthoDB" id="8026949at2759"/>
<keyword evidence="9" id="KW-1185">Reference proteome</keyword>